<feature type="compositionally biased region" description="Basic and acidic residues" evidence="1">
    <location>
        <begin position="1"/>
        <end position="13"/>
    </location>
</feature>
<dbReference type="Proteomes" id="UP001153269">
    <property type="component" value="Unassembled WGS sequence"/>
</dbReference>
<sequence>MKKRGRAEERQRSESSSPGPMVSVAPPLSHPEPHTDSPPLTPILTPTRHPYTITPTESRGPLQQLCPNRGLCFLGGEHWMVKLTEPMWEVCAVSLLESPTSRNLPTPTHRHTSLVEQAYELIGCSSSVLPSCFQSSLNYRLQ</sequence>
<evidence type="ECO:0000313" key="3">
    <source>
        <dbReference type="Proteomes" id="UP001153269"/>
    </source>
</evidence>
<protein>
    <submittedName>
        <fullName evidence="2">Uncharacterized protein</fullName>
    </submittedName>
</protein>
<proteinExistence type="predicted"/>
<reference evidence="2" key="1">
    <citation type="submission" date="2020-03" db="EMBL/GenBank/DDBJ databases">
        <authorList>
            <person name="Weist P."/>
        </authorList>
    </citation>
    <scope>NUCLEOTIDE SEQUENCE</scope>
</reference>
<name>A0A9N7TVS3_PLEPL</name>
<feature type="region of interest" description="Disordered" evidence="1">
    <location>
        <begin position="1"/>
        <end position="63"/>
    </location>
</feature>
<comment type="caution">
    <text evidence="2">The sequence shown here is derived from an EMBL/GenBank/DDBJ whole genome shotgun (WGS) entry which is preliminary data.</text>
</comment>
<keyword evidence="3" id="KW-1185">Reference proteome</keyword>
<dbReference type="EMBL" id="CADEAL010000432">
    <property type="protein sequence ID" value="CAB1420066.1"/>
    <property type="molecule type" value="Genomic_DNA"/>
</dbReference>
<accession>A0A9N7TVS3</accession>
<dbReference type="AlphaFoldDB" id="A0A9N7TVS3"/>
<gene>
    <name evidence="2" type="ORF">PLEPLA_LOCUS7941</name>
</gene>
<evidence type="ECO:0000313" key="2">
    <source>
        <dbReference type="EMBL" id="CAB1420066.1"/>
    </source>
</evidence>
<evidence type="ECO:0000256" key="1">
    <source>
        <dbReference type="SAM" id="MobiDB-lite"/>
    </source>
</evidence>
<organism evidence="2 3">
    <name type="scientific">Pleuronectes platessa</name>
    <name type="common">European plaice</name>
    <dbReference type="NCBI Taxonomy" id="8262"/>
    <lineage>
        <taxon>Eukaryota</taxon>
        <taxon>Metazoa</taxon>
        <taxon>Chordata</taxon>
        <taxon>Craniata</taxon>
        <taxon>Vertebrata</taxon>
        <taxon>Euteleostomi</taxon>
        <taxon>Actinopterygii</taxon>
        <taxon>Neopterygii</taxon>
        <taxon>Teleostei</taxon>
        <taxon>Neoteleostei</taxon>
        <taxon>Acanthomorphata</taxon>
        <taxon>Carangaria</taxon>
        <taxon>Pleuronectiformes</taxon>
        <taxon>Pleuronectoidei</taxon>
        <taxon>Pleuronectidae</taxon>
        <taxon>Pleuronectes</taxon>
    </lineage>
</organism>